<feature type="transmembrane region" description="Helical" evidence="2">
    <location>
        <begin position="467"/>
        <end position="493"/>
    </location>
</feature>
<feature type="region of interest" description="Disordered" evidence="1">
    <location>
        <begin position="333"/>
        <end position="385"/>
    </location>
</feature>
<dbReference type="AlphaFoldDB" id="A0A9P4LYZ0"/>
<keyword evidence="2" id="KW-1133">Transmembrane helix</keyword>
<keyword evidence="4" id="KW-1185">Reference proteome</keyword>
<feature type="transmembrane region" description="Helical" evidence="2">
    <location>
        <begin position="304"/>
        <end position="323"/>
    </location>
</feature>
<keyword evidence="2" id="KW-0812">Transmembrane</keyword>
<evidence type="ECO:0000256" key="1">
    <source>
        <dbReference type="SAM" id="MobiDB-lite"/>
    </source>
</evidence>
<dbReference type="InterPro" id="IPR013320">
    <property type="entry name" value="ConA-like_dom_sf"/>
</dbReference>
<feature type="transmembrane region" description="Helical" evidence="2">
    <location>
        <begin position="514"/>
        <end position="532"/>
    </location>
</feature>
<keyword evidence="3" id="KW-0378">Hydrolase</keyword>
<evidence type="ECO:0000313" key="3">
    <source>
        <dbReference type="EMBL" id="KAF2090793.1"/>
    </source>
</evidence>
<sequence>CSCGFYDASTDLLYTESLITYFNETAELPFQFVEETFEHKAEKSWNSKYRAGANSTNVVANGTSDSLELYCDPTGKEHLVVGGSIRTERRDIQYGTFRSLMRGPRRGAGGSSMTMRVQFNETESVEINMMNTDDYGSGWVNTIMQGEWPDRSLGVNYTTIGNASLANGTAGPFDFMELRFDWTHKEVNYWIGNNNSRTVTKKKHGKLPETPAPLYFRHWSTGDKYSMEGPPYYRSEANVGWLRAFFNSSGMTKQNHKDFDERCTVEQACSVDDMTLRLSSTYNATATHKWKAHKVQWIHRSAPIWISVICIAFSTGLLIHAFIRRAPWRNFGRKKAADEQSDRTASPPNYESRRESEFPSAISTPTSQESESVKGKEREIEEKDMAETRVKELGGEETKQHPIAATVPATLDAGAQKAPIQQRQRVDYLAGLVALCSIFVTLIHFHLTYVPGVVIPGASPHYQSELWAARLISPFIMNQMWLGVFFTTSTRFLAGRYLREGNLLNIAERAVKRVPRLMIPVTALAMVEYFLIDVGAVKFLEYVPSVSWSTWAYVTKYDNFGIFVSEILELVYLIPNAAPQITNNYCTGVLWTIAVQLQGSWVVLLGAIVVREIKTPWKRFGYYAFCVVNNWYARNWGTFFWLGVLLTDLDVTYKYRKWLYPRPWVYYPLLNFFILLVIAGFTFNIIPAWYSPFNFTDLENDIHPDFTTGRPLGQTDLAGYPQYFTPRMNMLFFAVGMQAIVEISTTVQKCLSFKVLVWLFPHIFTIYLIHGFVFWSWGSWLCVYLATHSFPYWLNMLIVGLSCYGVILLALPIVTPAIEIMGRDLTLQVWQFASEKPPPRRSTLYPF</sequence>
<dbReference type="GO" id="GO:0016787">
    <property type="term" value="F:hydrolase activity"/>
    <property type="evidence" value="ECO:0007669"/>
    <property type="project" value="UniProtKB-KW"/>
</dbReference>
<name>A0A9P4LYZ0_9PEZI</name>
<dbReference type="Proteomes" id="UP000799776">
    <property type="component" value="Unassembled WGS sequence"/>
</dbReference>
<dbReference type="PANTHER" id="PTHR38121:SF2">
    <property type="entry name" value="ACYLTRANSFERASE 3 DOMAIN-CONTAINING PROTEIN"/>
    <property type="match status" value="1"/>
</dbReference>
<dbReference type="Gene3D" id="2.60.120.200">
    <property type="match status" value="1"/>
</dbReference>
<feature type="transmembrane region" description="Helical" evidence="2">
    <location>
        <begin position="664"/>
        <end position="690"/>
    </location>
</feature>
<reference evidence="3" key="1">
    <citation type="journal article" date="2020" name="Stud. Mycol.">
        <title>101 Dothideomycetes genomes: a test case for predicting lifestyles and emergence of pathogens.</title>
        <authorList>
            <person name="Haridas S."/>
            <person name="Albert R."/>
            <person name="Binder M."/>
            <person name="Bloem J."/>
            <person name="Labutti K."/>
            <person name="Salamov A."/>
            <person name="Andreopoulos B."/>
            <person name="Baker S."/>
            <person name="Barry K."/>
            <person name="Bills G."/>
            <person name="Bluhm B."/>
            <person name="Cannon C."/>
            <person name="Castanera R."/>
            <person name="Culley D."/>
            <person name="Daum C."/>
            <person name="Ezra D."/>
            <person name="Gonzalez J."/>
            <person name="Henrissat B."/>
            <person name="Kuo A."/>
            <person name="Liang C."/>
            <person name="Lipzen A."/>
            <person name="Lutzoni F."/>
            <person name="Magnuson J."/>
            <person name="Mondo S."/>
            <person name="Nolan M."/>
            <person name="Ohm R."/>
            <person name="Pangilinan J."/>
            <person name="Park H.-J."/>
            <person name="Ramirez L."/>
            <person name="Alfaro M."/>
            <person name="Sun H."/>
            <person name="Tritt A."/>
            <person name="Yoshinaga Y."/>
            <person name="Zwiers L.-H."/>
            <person name="Turgeon B."/>
            <person name="Goodwin S."/>
            <person name="Spatafora J."/>
            <person name="Crous P."/>
            <person name="Grigoriev I."/>
        </authorList>
    </citation>
    <scope>NUCLEOTIDE SEQUENCE</scope>
    <source>
        <strain evidence="3">CBS 121410</strain>
    </source>
</reference>
<accession>A0A9P4LYZ0</accession>
<feature type="non-terminal residue" evidence="3">
    <location>
        <position position="847"/>
    </location>
</feature>
<dbReference type="EMBL" id="ML978712">
    <property type="protein sequence ID" value="KAF2090793.1"/>
    <property type="molecule type" value="Genomic_DNA"/>
</dbReference>
<evidence type="ECO:0000313" key="4">
    <source>
        <dbReference type="Proteomes" id="UP000799776"/>
    </source>
</evidence>
<dbReference type="PANTHER" id="PTHR38121">
    <property type="entry name" value="GH16 DOMAIN-CONTAINING PROTEIN"/>
    <property type="match status" value="1"/>
</dbReference>
<proteinExistence type="predicted"/>
<organism evidence="3 4">
    <name type="scientific">Saccharata proteae CBS 121410</name>
    <dbReference type="NCBI Taxonomy" id="1314787"/>
    <lineage>
        <taxon>Eukaryota</taxon>
        <taxon>Fungi</taxon>
        <taxon>Dikarya</taxon>
        <taxon>Ascomycota</taxon>
        <taxon>Pezizomycotina</taxon>
        <taxon>Dothideomycetes</taxon>
        <taxon>Dothideomycetes incertae sedis</taxon>
        <taxon>Botryosphaeriales</taxon>
        <taxon>Saccharataceae</taxon>
        <taxon>Saccharata</taxon>
    </lineage>
</organism>
<keyword evidence="2" id="KW-0472">Membrane</keyword>
<feature type="non-terminal residue" evidence="3">
    <location>
        <position position="1"/>
    </location>
</feature>
<feature type="transmembrane region" description="Helical" evidence="2">
    <location>
        <begin position="790"/>
        <end position="814"/>
    </location>
</feature>
<comment type="caution">
    <text evidence="3">The sequence shown here is derived from an EMBL/GenBank/DDBJ whole genome shotgun (WGS) entry which is preliminary data.</text>
</comment>
<dbReference type="OrthoDB" id="25131at2759"/>
<protein>
    <submittedName>
        <fullName evidence="3">Glycoside hydrolase family 16 protein</fullName>
    </submittedName>
</protein>
<feature type="transmembrane region" description="Helical" evidence="2">
    <location>
        <begin position="589"/>
        <end position="610"/>
    </location>
</feature>
<feature type="transmembrane region" description="Helical" evidence="2">
    <location>
        <begin position="426"/>
        <end position="447"/>
    </location>
</feature>
<feature type="transmembrane region" description="Helical" evidence="2">
    <location>
        <begin position="755"/>
        <end position="778"/>
    </location>
</feature>
<feature type="compositionally biased region" description="Basic and acidic residues" evidence="1">
    <location>
        <begin position="371"/>
        <end position="385"/>
    </location>
</feature>
<dbReference type="SUPFAM" id="SSF49899">
    <property type="entry name" value="Concanavalin A-like lectins/glucanases"/>
    <property type="match status" value="1"/>
</dbReference>
<feature type="compositionally biased region" description="Polar residues" evidence="1">
    <location>
        <begin position="361"/>
        <end position="370"/>
    </location>
</feature>
<gene>
    <name evidence="3" type="ORF">K490DRAFT_17043</name>
</gene>
<evidence type="ECO:0000256" key="2">
    <source>
        <dbReference type="SAM" id="Phobius"/>
    </source>
</evidence>